<keyword evidence="3" id="KW-1185">Reference proteome</keyword>
<gene>
    <name evidence="2" type="ORF">BIW11_03589</name>
</gene>
<dbReference type="Proteomes" id="UP000192247">
    <property type="component" value="Unassembled WGS sequence"/>
</dbReference>
<evidence type="ECO:0000313" key="3">
    <source>
        <dbReference type="Proteomes" id="UP000192247"/>
    </source>
</evidence>
<reference evidence="2 3" key="1">
    <citation type="journal article" date="2017" name="Gigascience">
        <title>Draft genome of the honey bee ectoparasitic mite, Tropilaelaps mercedesae, is shaped by the parasitic life history.</title>
        <authorList>
            <person name="Dong X."/>
            <person name="Armstrong S.D."/>
            <person name="Xia D."/>
            <person name="Makepeace B.L."/>
            <person name="Darby A.C."/>
            <person name="Kadowaki T."/>
        </authorList>
    </citation>
    <scope>NUCLEOTIDE SEQUENCE [LARGE SCALE GENOMIC DNA]</scope>
    <source>
        <strain evidence="2">Wuxi-XJTLU</strain>
    </source>
</reference>
<dbReference type="EMBL" id="MNPL01010034">
    <property type="protein sequence ID" value="OQR73388.1"/>
    <property type="molecule type" value="Genomic_DNA"/>
</dbReference>
<organism evidence="2 3">
    <name type="scientific">Tropilaelaps mercedesae</name>
    <dbReference type="NCBI Taxonomy" id="418985"/>
    <lineage>
        <taxon>Eukaryota</taxon>
        <taxon>Metazoa</taxon>
        <taxon>Ecdysozoa</taxon>
        <taxon>Arthropoda</taxon>
        <taxon>Chelicerata</taxon>
        <taxon>Arachnida</taxon>
        <taxon>Acari</taxon>
        <taxon>Parasitiformes</taxon>
        <taxon>Mesostigmata</taxon>
        <taxon>Gamasina</taxon>
        <taxon>Dermanyssoidea</taxon>
        <taxon>Laelapidae</taxon>
        <taxon>Tropilaelaps</taxon>
    </lineage>
</organism>
<accession>A0A1V9XJ53</accession>
<evidence type="ECO:0000256" key="1">
    <source>
        <dbReference type="SAM" id="MobiDB-lite"/>
    </source>
</evidence>
<sequence>MPQTTTATIPVYAGRICRASAWEAKFAPTIECKSKALHHWAKSLPPAPIPAISLSEEPNKVVYVSAWLNDQTASDAPPSPVPVTPSLVLPRNRRFNEEE</sequence>
<protein>
    <submittedName>
        <fullName evidence="2">Uncharacterized protein</fullName>
    </submittedName>
</protein>
<evidence type="ECO:0000313" key="2">
    <source>
        <dbReference type="EMBL" id="OQR73388.1"/>
    </source>
</evidence>
<dbReference type="InParanoid" id="A0A1V9XJ53"/>
<proteinExistence type="predicted"/>
<comment type="caution">
    <text evidence="2">The sequence shown here is derived from an EMBL/GenBank/DDBJ whole genome shotgun (WGS) entry which is preliminary data.</text>
</comment>
<feature type="region of interest" description="Disordered" evidence="1">
    <location>
        <begin position="71"/>
        <end position="99"/>
    </location>
</feature>
<name>A0A1V9XJ53_9ACAR</name>
<dbReference type="AlphaFoldDB" id="A0A1V9XJ53"/>